<dbReference type="NCBIfam" id="TIGR00479">
    <property type="entry name" value="rumA"/>
    <property type="match status" value="1"/>
</dbReference>
<dbReference type="Gene3D" id="2.40.50.1070">
    <property type="match status" value="1"/>
</dbReference>
<evidence type="ECO:0000256" key="4">
    <source>
        <dbReference type="PROSITE-ProRule" id="PRU01024"/>
    </source>
</evidence>
<dbReference type="PROSITE" id="PS51687">
    <property type="entry name" value="SAM_MT_RNA_M5U"/>
    <property type="match status" value="1"/>
</dbReference>
<dbReference type="InterPro" id="IPR010280">
    <property type="entry name" value="U5_MeTrfase_fam"/>
</dbReference>
<dbReference type="Proteomes" id="UP000713596">
    <property type="component" value="Unassembled WGS sequence"/>
</dbReference>
<dbReference type="EC" id="2.1.1.190" evidence="6"/>
<feature type="binding site" evidence="4">
    <location>
        <position position="243"/>
    </location>
    <ligand>
        <name>S-adenosyl-L-methionine</name>
        <dbReference type="ChEBI" id="CHEBI:59789"/>
    </ligand>
</feature>
<feature type="binding site" evidence="4">
    <location>
        <position position="214"/>
    </location>
    <ligand>
        <name>S-adenosyl-L-methionine</name>
        <dbReference type="ChEBI" id="CHEBI:59789"/>
    </ligand>
</feature>
<dbReference type="SUPFAM" id="SSF53335">
    <property type="entry name" value="S-adenosyl-L-methionine-dependent methyltransferases"/>
    <property type="match status" value="1"/>
</dbReference>
<sequence>MKNTGCPHKKAGCGGCPLLSVPYEEQLQQKQTSVERLLGKFAKVEPIVGMENPWHYRNKAISTFCGGGKKPLQSGIYAQGSHRVIPIQSCLLQHPALDKAIEAVRTAAQRCRYPVFDEDRRTGLLRHVLVRHSLLTDEVLVCLVTSGPALPGSRNFVQILRQLCPNVSTVVQNINSRHSSAVLGNSEKVLYGKGYIVDELCGVRFRIGASSFYQINPSQTEKLYQLAVQAAGAKKGQRVIDAYCGVGTIGLVCASQGAQVIGMEQNATAVRCAVQNARANGLSEARFVAADATSAIQRMALEGETADVVILDPPRAGSTPAFLDAVCQLSPARVVYVSCNPETQKRDLKYLCSKGWKVDFIQPVDLFPHTEHVETVVAVSKA</sequence>
<dbReference type="InterPro" id="IPR030390">
    <property type="entry name" value="MeTrfase_TrmA_AS"/>
</dbReference>
<evidence type="ECO:0000313" key="6">
    <source>
        <dbReference type="EMBL" id="MBU3806086.1"/>
    </source>
</evidence>
<feature type="binding site" evidence="4">
    <location>
        <position position="264"/>
    </location>
    <ligand>
        <name>S-adenosyl-L-methionine</name>
        <dbReference type="ChEBI" id="CHEBI:59789"/>
    </ligand>
</feature>
<keyword evidence="2 4" id="KW-0808">Transferase</keyword>
<dbReference type="InterPro" id="IPR030391">
    <property type="entry name" value="MeTrfase_TrmA_CS"/>
</dbReference>
<accession>A0A948T2M6</accession>
<evidence type="ECO:0000256" key="5">
    <source>
        <dbReference type="PROSITE-ProRule" id="PRU10015"/>
    </source>
</evidence>
<organism evidence="6 7">
    <name type="scientific">Candidatus Allofournierella pullistercoris</name>
    <dbReference type="NCBI Taxonomy" id="2838597"/>
    <lineage>
        <taxon>Bacteria</taxon>
        <taxon>Bacillati</taxon>
        <taxon>Bacillota</taxon>
        <taxon>Clostridia</taxon>
        <taxon>Eubacteriales</taxon>
        <taxon>Oscillospiraceae</taxon>
        <taxon>Allofournierella</taxon>
    </lineage>
</organism>
<dbReference type="FunFam" id="3.40.50.150:FF:000009">
    <property type="entry name" value="23S rRNA (Uracil(1939)-C(5))-methyltransferase RlmD"/>
    <property type="match status" value="1"/>
</dbReference>
<proteinExistence type="inferred from homology"/>
<protein>
    <submittedName>
        <fullName evidence="6">23S rRNA (Uracil(1939)-C(5))-methyltransferase RlmD</fullName>
        <ecNumber evidence="6">2.1.1.190</ecNumber>
    </submittedName>
</protein>
<evidence type="ECO:0000256" key="1">
    <source>
        <dbReference type="ARBA" id="ARBA00022603"/>
    </source>
</evidence>
<dbReference type="EMBL" id="JAHLFP010000032">
    <property type="protein sequence ID" value="MBU3806086.1"/>
    <property type="molecule type" value="Genomic_DNA"/>
</dbReference>
<evidence type="ECO:0000256" key="3">
    <source>
        <dbReference type="ARBA" id="ARBA00022691"/>
    </source>
</evidence>
<dbReference type="FunFam" id="2.40.50.1070:FF:000003">
    <property type="entry name" value="23S rRNA (Uracil-5-)-methyltransferase RumA"/>
    <property type="match status" value="1"/>
</dbReference>
<reference evidence="6" key="1">
    <citation type="journal article" date="2021" name="PeerJ">
        <title>Extensive microbial diversity within the chicken gut microbiome revealed by metagenomics and culture.</title>
        <authorList>
            <person name="Gilroy R."/>
            <person name="Ravi A."/>
            <person name="Getino M."/>
            <person name="Pursley I."/>
            <person name="Horton D.L."/>
            <person name="Alikhan N.F."/>
            <person name="Baker D."/>
            <person name="Gharbi K."/>
            <person name="Hall N."/>
            <person name="Watson M."/>
            <person name="Adriaenssens E.M."/>
            <person name="Foster-Nyarko E."/>
            <person name="Jarju S."/>
            <person name="Secka A."/>
            <person name="Antonio M."/>
            <person name="Oren A."/>
            <person name="Chaudhuri R.R."/>
            <person name="La Ragione R."/>
            <person name="Hildebrand F."/>
            <person name="Pallen M.J."/>
        </authorList>
    </citation>
    <scope>NUCLEOTIDE SEQUENCE</scope>
    <source>
        <strain evidence="6">B5_2728</strain>
    </source>
</reference>
<evidence type="ECO:0000313" key="7">
    <source>
        <dbReference type="Proteomes" id="UP000713596"/>
    </source>
</evidence>
<dbReference type="PROSITE" id="PS01230">
    <property type="entry name" value="TRMA_1"/>
    <property type="match status" value="1"/>
</dbReference>
<dbReference type="GO" id="GO:0070041">
    <property type="term" value="F:rRNA (uridine-C5-)-methyltransferase activity"/>
    <property type="evidence" value="ECO:0007669"/>
    <property type="project" value="TreeGrafter"/>
</dbReference>
<dbReference type="PANTHER" id="PTHR11061">
    <property type="entry name" value="RNA M5U METHYLTRANSFERASE"/>
    <property type="match status" value="1"/>
</dbReference>
<dbReference type="CDD" id="cd02440">
    <property type="entry name" value="AdoMet_MTases"/>
    <property type="match status" value="1"/>
</dbReference>
<feature type="active site" description="Nucleophile" evidence="4">
    <location>
        <position position="339"/>
    </location>
</feature>
<dbReference type="Gene3D" id="3.40.50.150">
    <property type="entry name" value="Vaccinia Virus protein VP39"/>
    <property type="match status" value="1"/>
</dbReference>
<dbReference type="InterPro" id="IPR029063">
    <property type="entry name" value="SAM-dependent_MTases_sf"/>
</dbReference>
<gene>
    <name evidence="6" type="primary">rlmD</name>
    <name evidence="6" type="ORF">H9882_04245</name>
</gene>
<feature type="binding site" evidence="4">
    <location>
        <position position="312"/>
    </location>
    <ligand>
        <name>S-adenosyl-L-methionine</name>
        <dbReference type="ChEBI" id="CHEBI:59789"/>
    </ligand>
</feature>
<reference evidence="6" key="2">
    <citation type="submission" date="2021-04" db="EMBL/GenBank/DDBJ databases">
        <authorList>
            <person name="Gilroy R."/>
        </authorList>
    </citation>
    <scope>NUCLEOTIDE SEQUENCE</scope>
    <source>
        <strain evidence="6">B5_2728</strain>
    </source>
</reference>
<keyword evidence="1 4" id="KW-0489">Methyltransferase</keyword>
<comment type="similarity">
    <text evidence="4">Belongs to the class I-like SAM-binding methyltransferase superfamily. RNA M5U methyltransferase family.</text>
</comment>
<name>A0A948T2M6_9FIRM</name>
<dbReference type="GO" id="GO:0070475">
    <property type="term" value="P:rRNA base methylation"/>
    <property type="evidence" value="ECO:0007669"/>
    <property type="project" value="TreeGrafter"/>
</dbReference>
<dbReference type="PANTHER" id="PTHR11061:SF30">
    <property type="entry name" value="TRNA (URACIL(54)-C(5))-METHYLTRANSFERASE"/>
    <property type="match status" value="1"/>
</dbReference>
<keyword evidence="3 4" id="KW-0949">S-adenosyl-L-methionine</keyword>
<feature type="active site" evidence="5">
    <location>
        <position position="339"/>
    </location>
</feature>
<comment type="caution">
    <text evidence="6">The sequence shown here is derived from an EMBL/GenBank/DDBJ whole genome shotgun (WGS) entry which is preliminary data.</text>
</comment>
<dbReference type="PROSITE" id="PS01231">
    <property type="entry name" value="TRMA_2"/>
    <property type="match status" value="1"/>
</dbReference>
<evidence type="ECO:0000256" key="2">
    <source>
        <dbReference type="ARBA" id="ARBA00022679"/>
    </source>
</evidence>
<dbReference type="AlphaFoldDB" id="A0A948T2M6"/>
<dbReference type="Pfam" id="PF05958">
    <property type="entry name" value="tRNA_U5-meth_tr"/>
    <property type="match status" value="1"/>
</dbReference>